<gene>
    <name evidence="3" type="ORF">LWC34_17560</name>
</gene>
<dbReference type="Pfam" id="PF09851">
    <property type="entry name" value="SHOCT"/>
    <property type="match status" value="1"/>
</dbReference>
<keyword evidence="1" id="KW-1133">Transmembrane helix</keyword>
<accession>A0ABS8ZC62</accession>
<dbReference type="Proteomes" id="UP001521150">
    <property type="component" value="Unassembled WGS sequence"/>
</dbReference>
<keyword evidence="4" id="KW-1185">Reference proteome</keyword>
<dbReference type="RefSeq" id="WP_233726111.1">
    <property type="nucleotide sequence ID" value="NZ_JAJVCN010000001.1"/>
</dbReference>
<feature type="transmembrane region" description="Helical" evidence="1">
    <location>
        <begin position="12"/>
        <end position="34"/>
    </location>
</feature>
<comment type="caution">
    <text evidence="3">The sequence shown here is derived from an EMBL/GenBank/DDBJ whole genome shotgun (WGS) entry which is preliminary data.</text>
</comment>
<proteinExistence type="predicted"/>
<sequence length="83" mass="9469">MHWNYGPMGLSWFDWVLLVIVILVFFGGLTAVVLTATHRTHTTASPPRDDSRAPLDILAVRFARGEIDEEEYRARRDALSEIK</sequence>
<evidence type="ECO:0000259" key="2">
    <source>
        <dbReference type="Pfam" id="PF09851"/>
    </source>
</evidence>
<organism evidence="3 4">
    <name type="scientific">Kibdelosporangium philippinense</name>
    <dbReference type="NCBI Taxonomy" id="211113"/>
    <lineage>
        <taxon>Bacteria</taxon>
        <taxon>Bacillati</taxon>
        <taxon>Actinomycetota</taxon>
        <taxon>Actinomycetes</taxon>
        <taxon>Pseudonocardiales</taxon>
        <taxon>Pseudonocardiaceae</taxon>
        <taxon>Kibdelosporangium</taxon>
    </lineage>
</organism>
<evidence type="ECO:0000256" key="1">
    <source>
        <dbReference type="SAM" id="Phobius"/>
    </source>
</evidence>
<dbReference type="InterPro" id="IPR018649">
    <property type="entry name" value="SHOCT"/>
</dbReference>
<name>A0ABS8ZC62_9PSEU</name>
<dbReference type="EMBL" id="JAJVCN010000001">
    <property type="protein sequence ID" value="MCE7004618.1"/>
    <property type="molecule type" value="Genomic_DNA"/>
</dbReference>
<protein>
    <submittedName>
        <fullName evidence="3">SHOCT domain-containing protein</fullName>
    </submittedName>
</protein>
<keyword evidence="1" id="KW-0472">Membrane</keyword>
<feature type="domain" description="SHOCT" evidence="2">
    <location>
        <begin position="53"/>
        <end position="79"/>
    </location>
</feature>
<keyword evidence="1" id="KW-0812">Transmembrane</keyword>
<evidence type="ECO:0000313" key="4">
    <source>
        <dbReference type="Proteomes" id="UP001521150"/>
    </source>
</evidence>
<reference evidence="3 4" key="1">
    <citation type="submission" date="2021-12" db="EMBL/GenBank/DDBJ databases">
        <title>Genome sequence of Kibdelosporangium philippinense ATCC 49844.</title>
        <authorList>
            <person name="Fedorov E.A."/>
            <person name="Omeragic M."/>
            <person name="Shalygina K.F."/>
            <person name="Maclea K.S."/>
        </authorList>
    </citation>
    <scope>NUCLEOTIDE SEQUENCE [LARGE SCALE GENOMIC DNA]</scope>
    <source>
        <strain evidence="3 4">ATCC 49844</strain>
    </source>
</reference>
<evidence type="ECO:0000313" key="3">
    <source>
        <dbReference type="EMBL" id="MCE7004618.1"/>
    </source>
</evidence>